<protein>
    <recommendedName>
        <fullName evidence="7">Aspartate aminotransferase</fullName>
        <ecNumber evidence="7">2.6.1.1</ecNumber>
    </recommendedName>
</protein>
<evidence type="ECO:0000256" key="1">
    <source>
        <dbReference type="ARBA" id="ARBA00001933"/>
    </source>
</evidence>
<dbReference type="InterPro" id="IPR000796">
    <property type="entry name" value="Asp_trans"/>
</dbReference>
<dbReference type="PROSITE" id="PS00105">
    <property type="entry name" value="AA_TRANSFER_CLASS_1"/>
    <property type="match status" value="1"/>
</dbReference>
<comment type="similarity">
    <text evidence="2">Belongs to the class-I pyridoxal-phosphate-dependent aminotransferase family.</text>
</comment>
<dbReference type="SUPFAM" id="SSF53383">
    <property type="entry name" value="PLP-dependent transferases"/>
    <property type="match status" value="1"/>
</dbReference>
<dbReference type="InterPro" id="IPR004839">
    <property type="entry name" value="Aminotransferase_I/II_large"/>
</dbReference>
<dbReference type="GO" id="GO:0006532">
    <property type="term" value="P:aspartate biosynthetic process"/>
    <property type="evidence" value="ECO:0007669"/>
    <property type="project" value="TreeGrafter"/>
</dbReference>
<dbReference type="Proteomes" id="UP000663419">
    <property type="component" value="Chromosome 5"/>
</dbReference>
<dbReference type="VEuPathDB" id="FungiDB:I7I53_05497"/>
<dbReference type="Gene3D" id="3.40.640.10">
    <property type="entry name" value="Type I PLP-dependent aspartate aminotransferase-like (Major domain)"/>
    <property type="match status" value="1"/>
</dbReference>
<dbReference type="InterPro" id="IPR004838">
    <property type="entry name" value="NHTrfase_class1_PyrdxlP-BS"/>
</dbReference>
<keyword evidence="6" id="KW-0663">Pyridoxal phosphate</keyword>
<keyword evidence="4 7" id="KW-0032">Aminotransferase</keyword>
<dbReference type="EMBL" id="CP069106">
    <property type="protein sequence ID" value="QSS57102.1"/>
    <property type="molecule type" value="Genomic_DNA"/>
</dbReference>
<reference evidence="9" key="1">
    <citation type="submission" date="2021-01" db="EMBL/GenBank/DDBJ databases">
        <title>Chromosome-level genome assembly of a human fungal pathogen reveals clustering of transcriptionally co-regulated genes.</title>
        <authorList>
            <person name="Voorhies M."/>
            <person name="Cohen S."/>
            <person name="Shea T.P."/>
            <person name="Petrus S."/>
            <person name="Munoz J.F."/>
            <person name="Poplawski S."/>
            <person name="Goldman W.E."/>
            <person name="Michael T."/>
            <person name="Cuomo C.A."/>
            <person name="Sil A."/>
            <person name="Beyhan S."/>
        </authorList>
    </citation>
    <scope>NUCLEOTIDE SEQUENCE</scope>
    <source>
        <strain evidence="9">H88</strain>
    </source>
</reference>
<dbReference type="FunFam" id="3.90.1150.10:FF:000001">
    <property type="entry name" value="Aspartate aminotransferase"/>
    <property type="match status" value="1"/>
</dbReference>
<dbReference type="InterPro" id="IPR015424">
    <property type="entry name" value="PyrdxlP-dep_Trfase"/>
</dbReference>
<gene>
    <name evidence="9" type="ORF">I7I53_05497</name>
</gene>
<keyword evidence="5 7" id="KW-0808">Transferase</keyword>
<proteinExistence type="inferred from homology"/>
<dbReference type="GO" id="GO:0004069">
    <property type="term" value="F:L-aspartate:2-oxoglutarate aminotransferase activity"/>
    <property type="evidence" value="ECO:0007669"/>
    <property type="project" value="UniProtKB-EC"/>
</dbReference>
<dbReference type="AlphaFoldDB" id="A0A8A1LY54"/>
<evidence type="ECO:0000256" key="7">
    <source>
        <dbReference type="RuleBase" id="RU000480"/>
    </source>
</evidence>
<accession>A0A8A1LY54</accession>
<dbReference type="Pfam" id="PF00155">
    <property type="entry name" value="Aminotran_1_2"/>
    <property type="match status" value="1"/>
</dbReference>
<dbReference type="EC" id="2.6.1.1" evidence="7"/>
<dbReference type="PANTHER" id="PTHR11879:SF20">
    <property type="entry name" value="ASPARTATE AMINOTRANSFERASE"/>
    <property type="match status" value="1"/>
</dbReference>
<comment type="catalytic activity">
    <reaction evidence="7">
        <text>L-aspartate + 2-oxoglutarate = oxaloacetate + L-glutamate</text>
        <dbReference type="Rhea" id="RHEA:21824"/>
        <dbReference type="ChEBI" id="CHEBI:16452"/>
        <dbReference type="ChEBI" id="CHEBI:16810"/>
        <dbReference type="ChEBI" id="CHEBI:29985"/>
        <dbReference type="ChEBI" id="CHEBI:29991"/>
        <dbReference type="EC" id="2.6.1.1"/>
    </reaction>
</comment>
<comment type="subunit">
    <text evidence="3 7">Homodimer.</text>
</comment>
<dbReference type="Gene3D" id="3.90.1150.10">
    <property type="entry name" value="Aspartate Aminotransferase, domain 1"/>
    <property type="match status" value="1"/>
</dbReference>
<evidence type="ECO:0000256" key="5">
    <source>
        <dbReference type="ARBA" id="ARBA00022679"/>
    </source>
</evidence>
<dbReference type="PRINTS" id="PR00799">
    <property type="entry name" value="TRANSAMINASE"/>
</dbReference>
<evidence type="ECO:0000313" key="10">
    <source>
        <dbReference type="Proteomes" id="UP000663419"/>
    </source>
</evidence>
<name>A0A8A1LY54_AJEC8</name>
<evidence type="ECO:0000256" key="6">
    <source>
        <dbReference type="ARBA" id="ARBA00022898"/>
    </source>
</evidence>
<sequence length="430" mass="48112">MAPAPQESLFSTLEIPQYDEVFGLMAQFVADTSPQKVSLGAGVYRDNEAKSWRLNIVRKVEKQLCEDPTFDHEYLPIEGYQPFVDAARDLVFGNSCPIAKGRIASLQTVSGTGANHLGARFLKEHLPRLISPSSSSATPTRKIWLSDPTWANHHLIWDLVASSSTGSPIKTVLYPYYHAQTRSFDFDGMIRTLEANAQRGDVILLHACAHNPTGLDPTRAQWEAIASLCQRKGIFPFFDSAYQGFASGDLDNDAWAMREFVARGMEMCVAQSFSKNLGLYGQRVGAFHLVCHTEDSARRARFQLIELQRGEISMPPAYGSKIAAAVLRDPANVIEWKQDLSIMSSRIKSMRRALYDELRRLGTPGNWDHIINQIGMFSYTGLTKKQIKTLREEYHIYMLESGRASISGLTTNNVKYVAGAFDAVVRDMPY</sequence>
<evidence type="ECO:0000256" key="2">
    <source>
        <dbReference type="ARBA" id="ARBA00007441"/>
    </source>
</evidence>
<dbReference type="InterPro" id="IPR015421">
    <property type="entry name" value="PyrdxlP-dep_Trfase_major"/>
</dbReference>
<dbReference type="FunFam" id="3.40.640.10:FF:000066">
    <property type="entry name" value="Aspartate aminotransferase"/>
    <property type="match status" value="1"/>
</dbReference>
<evidence type="ECO:0000256" key="4">
    <source>
        <dbReference type="ARBA" id="ARBA00022576"/>
    </source>
</evidence>
<organism evidence="9 10">
    <name type="scientific">Ajellomyces capsulatus (strain H88)</name>
    <name type="common">Darling's disease fungus</name>
    <name type="synonym">Histoplasma capsulatum</name>
    <dbReference type="NCBI Taxonomy" id="544711"/>
    <lineage>
        <taxon>Eukaryota</taxon>
        <taxon>Fungi</taxon>
        <taxon>Dikarya</taxon>
        <taxon>Ascomycota</taxon>
        <taxon>Pezizomycotina</taxon>
        <taxon>Eurotiomycetes</taxon>
        <taxon>Eurotiomycetidae</taxon>
        <taxon>Onygenales</taxon>
        <taxon>Ajellomycetaceae</taxon>
        <taxon>Histoplasma</taxon>
    </lineage>
</organism>
<evidence type="ECO:0000256" key="3">
    <source>
        <dbReference type="ARBA" id="ARBA00011738"/>
    </source>
</evidence>
<evidence type="ECO:0000313" key="9">
    <source>
        <dbReference type="EMBL" id="QSS57102.1"/>
    </source>
</evidence>
<dbReference type="PANTHER" id="PTHR11879">
    <property type="entry name" value="ASPARTATE AMINOTRANSFERASE"/>
    <property type="match status" value="1"/>
</dbReference>
<dbReference type="InterPro" id="IPR015422">
    <property type="entry name" value="PyrdxlP-dep_Trfase_small"/>
</dbReference>
<dbReference type="CDD" id="cd00609">
    <property type="entry name" value="AAT_like"/>
    <property type="match status" value="1"/>
</dbReference>
<dbReference type="NCBIfam" id="NF006719">
    <property type="entry name" value="PRK09257.1"/>
    <property type="match status" value="1"/>
</dbReference>
<comment type="cofactor">
    <cofactor evidence="1">
        <name>pyridoxal 5'-phosphate</name>
        <dbReference type="ChEBI" id="CHEBI:597326"/>
    </cofactor>
</comment>
<comment type="miscellaneous">
    <text evidence="7">In eukaryotes there are cytoplasmic, mitochondrial and chloroplastic isozymes.</text>
</comment>
<evidence type="ECO:0000259" key="8">
    <source>
        <dbReference type="Pfam" id="PF00155"/>
    </source>
</evidence>
<feature type="domain" description="Aminotransferase class I/classII large" evidence="8">
    <location>
        <begin position="35"/>
        <end position="420"/>
    </location>
</feature>
<dbReference type="GO" id="GO:0030170">
    <property type="term" value="F:pyridoxal phosphate binding"/>
    <property type="evidence" value="ECO:0007669"/>
    <property type="project" value="InterPro"/>
</dbReference>
<dbReference type="GO" id="GO:0005829">
    <property type="term" value="C:cytosol"/>
    <property type="evidence" value="ECO:0007669"/>
    <property type="project" value="TreeGrafter"/>
</dbReference>